<name>A0A0E3LAH7_9EURY</name>
<keyword evidence="1" id="KW-0812">Transmembrane</keyword>
<organism evidence="2 3">
    <name type="scientific">Methanosarcina siciliae HI350</name>
    <dbReference type="NCBI Taxonomy" id="1434119"/>
    <lineage>
        <taxon>Archaea</taxon>
        <taxon>Methanobacteriati</taxon>
        <taxon>Methanobacteriota</taxon>
        <taxon>Stenosarchaea group</taxon>
        <taxon>Methanomicrobia</taxon>
        <taxon>Methanosarcinales</taxon>
        <taxon>Methanosarcinaceae</taxon>
        <taxon>Methanosarcina</taxon>
    </lineage>
</organism>
<sequence>MSALKTKYKILMFLSSYTPLFLILLLKAISQILEKVQDYANLKIPEAVSENMTFVEQVQIVAQHKTEFISLNIIPLVVIVTIILVIIVPNLILESILRETKCSIDFKDLYVQSVQKMNHIYMEYLVSYIIPFLSFNYSNFFDMVSLLILLFTICIIYINSDLLYVNINFSIRGYNLFKVYTKKQNEYMVLSKEKQLYPDKILKVVYISGSSERIALDTEQEQTE</sequence>
<feature type="transmembrane region" description="Helical" evidence="1">
    <location>
        <begin position="12"/>
        <end position="33"/>
    </location>
</feature>
<evidence type="ECO:0000313" key="3">
    <source>
        <dbReference type="Proteomes" id="UP000033092"/>
    </source>
</evidence>
<dbReference type="KEGG" id="msz:MSSIH_1351"/>
<feature type="transmembrane region" description="Helical" evidence="1">
    <location>
        <begin position="120"/>
        <end position="137"/>
    </location>
</feature>
<reference evidence="2 3" key="1">
    <citation type="submission" date="2014-07" db="EMBL/GenBank/DDBJ databases">
        <title>Methanogenic archaea and the global carbon cycle.</title>
        <authorList>
            <person name="Henriksen J.R."/>
            <person name="Luke J."/>
            <person name="Reinhart S."/>
            <person name="Benedict M.N."/>
            <person name="Youngblut N.D."/>
            <person name="Metcalf M.E."/>
            <person name="Whitaker R.J."/>
            <person name="Metcalf W.W."/>
        </authorList>
    </citation>
    <scope>NUCLEOTIDE SEQUENCE [LARGE SCALE GENOMIC DNA]</scope>
    <source>
        <strain evidence="2 3">HI350</strain>
    </source>
</reference>
<dbReference type="Proteomes" id="UP000033092">
    <property type="component" value="Chromosome"/>
</dbReference>
<evidence type="ECO:0000313" key="2">
    <source>
        <dbReference type="EMBL" id="AKB32041.1"/>
    </source>
</evidence>
<proteinExistence type="predicted"/>
<dbReference type="GeneID" id="41605362"/>
<dbReference type="HOGENOM" id="CLU_1232789_0_0_2"/>
<dbReference type="EMBL" id="CP009507">
    <property type="protein sequence ID" value="AKB32041.1"/>
    <property type="molecule type" value="Genomic_DNA"/>
</dbReference>
<accession>A0A0E3LAH7</accession>
<dbReference type="PATRIC" id="fig|1434119.4.peg.1714"/>
<keyword evidence="1" id="KW-1133">Transmembrane helix</keyword>
<feature type="transmembrane region" description="Helical" evidence="1">
    <location>
        <begin position="143"/>
        <end position="165"/>
    </location>
</feature>
<dbReference type="AlphaFoldDB" id="A0A0E3LAH7"/>
<dbReference type="RefSeq" id="WP_148705144.1">
    <property type="nucleotide sequence ID" value="NZ_CP009507.1"/>
</dbReference>
<gene>
    <name evidence="2" type="ORF">MSSIH_1351</name>
</gene>
<protein>
    <submittedName>
        <fullName evidence="2">Uncharacterized protein</fullName>
    </submittedName>
</protein>
<evidence type="ECO:0000256" key="1">
    <source>
        <dbReference type="SAM" id="Phobius"/>
    </source>
</evidence>
<feature type="transmembrane region" description="Helical" evidence="1">
    <location>
        <begin position="73"/>
        <end position="93"/>
    </location>
</feature>
<keyword evidence="1" id="KW-0472">Membrane</keyword>